<dbReference type="EMBL" id="VIEB01012076">
    <property type="protein sequence ID" value="TQD68673.1"/>
    <property type="molecule type" value="Genomic_DNA"/>
</dbReference>
<dbReference type="Proteomes" id="UP000315295">
    <property type="component" value="Unassembled WGS sequence"/>
</dbReference>
<feature type="transmembrane region" description="Helical" evidence="1">
    <location>
        <begin position="28"/>
        <end position="48"/>
    </location>
</feature>
<protein>
    <submittedName>
        <fullName evidence="2">Uncharacterized protein</fullName>
    </submittedName>
</protein>
<keyword evidence="3" id="KW-1185">Reference proteome</keyword>
<keyword evidence="1" id="KW-0812">Transmembrane</keyword>
<proteinExistence type="predicted"/>
<dbReference type="AlphaFoldDB" id="A0A540K331"/>
<gene>
    <name evidence="2" type="ORF">C1H46_045794</name>
</gene>
<evidence type="ECO:0000256" key="1">
    <source>
        <dbReference type="SAM" id="Phobius"/>
    </source>
</evidence>
<evidence type="ECO:0000313" key="2">
    <source>
        <dbReference type="EMBL" id="TQD68673.1"/>
    </source>
</evidence>
<keyword evidence="1" id="KW-0472">Membrane</keyword>
<keyword evidence="1" id="KW-1133">Transmembrane helix</keyword>
<comment type="caution">
    <text evidence="2">The sequence shown here is derived from an EMBL/GenBank/DDBJ whole genome shotgun (WGS) entry which is preliminary data.</text>
</comment>
<evidence type="ECO:0000313" key="3">
    <source>
        <dbReference type="Proteomes" id="UP000315295"/>
    </source>
</evidence>
<reference evidence="2 3" key="1">
    <citation type="journal article" date="2019" name="G3 (Bethesda)">
        <title>Sequencing of a Wild Apple (Malus baccata) Genome Unravels the Differences Between Cultivated and Wild Apple Species Regarding Disease Resistance and Cold Tolerance.</title>
        <authorList>
            <person name="Chen X."/>
        </authorList>
    </citation>
    <scope>NUCLEOTIDE SEQUENCE [LARGE SCALE GENOMIC DNA]</scope>
    <source>
        <strain evidence="3">cv. Shandingzi</strain>
        <tissue evidence="2">Leaves</tissue>
    </source>
</reference>
<accession>A0A540K331</accession>
<sequence>MGKSFIYGWIRDKFSLMFKVLGSQTTKLVQSMLSFFTYLLFPYVVLFFHAI</sequence>
<name>A0A540K331_MALBA</name>
<organism evidence="2 3">
    <name type="scientific">Malus baccata</name>
    <name type="common">Siberian crab apple</name>
    <name type="synonym">Pyrus baccata</name>
    <dbReference type="NCBI Taxonomy" id="106549"/>
    <lineage>
        <taxon>Eukaryota</taxon>
        <taxon>Viridiplantae</taxon>
        <taxon>Streptophyta</taxon>
        <taxon>Embryophyta</taxon>
        <taxon>Tracheophyta</taxon>
        <taxon>Spermatophyta</taxon>
        <taxon>Magnoliopsida</taxon>
        <taxon>eudicotyledons</taxon>
        <taxon>Gunneridae</taxon>
        <taxon>Pentapetalae</taxon>
        <taxon>rosids</taxon>
        <taxon>fabids</taxon>
        <taxon>Rosales</taxon>
        <taxon>Rosaceae</taxon>
        <taxon>Amygdaloideae</taxon>
        <taxon>Maleae</taxon>
        <taxon>Malus</taxon>
    </lineage>
</organism>